<keyword evidence="3" id="KW-1185">Reference proteome</keyword>
<feature type="compositionally biased region" description="Polar residues" evidence="1">
    <location>
        <begin position="1941"/>
        <end position="1954"/>
    </location>
</feature>
<feature type="compositionally biased region" description="Polar residues" evidence="1">
    <location>
        <begin position="1372"/>
        <end position="1388"/>
    </location>
</feature>
<feature type="compositionally biased region" description="Low complexity" evidence="1">
    <location>
        <begin position="1229"/>
        <end position="1239"/>
    </location>
</feature>
<feature type="compositionally biased region" description="Basic and acidic residues" evidence="1">
    <location>
        <begin position="522"/>
        <end position="541"/>
    </location>
</feature>
<feature type="compositionally biased region" description="Polar residues" evidence="1">
    <location>
        <begin position="1067"/>
        <end position="1083"/>
    </location>
</feature>
<feature type="compositionally biased region" description="Polar residues" evidence="1">
    <location>
        <begin position="1714"/>
        <end position="1734"/>
    </location>
</feature>
<feature type="region of interest" description="Disordered" evidence="1">
    <location>
        <begin position="1"/>
        <end position="366"/>
    </location>
</feature>
<feature type="region of interest" description="Disordered" evidence="1">
    <location>
        <begin position="1371"/>
        <end position="2112"/>
    </location>
</feature>
<gene>
    <name evidence="2" type="ORF">P691DRAFT_719982</name>
</gene>
<feature type="compositionally biased region" description="Polar residues" evidence="1">
    <location>
        <begin position="2026"/>
        <end position="2035"/>
    </location>
</feature>
<feature type="compositionally biased region" description="Basic and acidic residues" evidence="1">
    <location>
        <begin position="1470"/>
        <end position="1479"/>
    </location>
</feature>
<feature type="region of interest" description="Disordered" evidence="1">
    <location>
        <begin position="1105"/>
        <end position="1251"/>
    </location>
</feature>
<feature type="region of interest" description="Disordered" evidence="1">
    <location>
        <begin position="991"/>
        <end position="1091"/>
    </location>
</feature>
<feature type="compositionally biased region" description="Polar residues" evidence="1">
    <location>
        <begin position="1784"/>
        <end position="1812"/>
    </location>
</feature>
<feature type="compositionally biased region" description="Polar residues" evidence="1">
    <location>
        <begin position="1038"/>
        <end position="1051"/>
    </location>
</feature>
<feature type="compositionally biased region" description="Polar residues" evidence="1">
    <location>
        <begin position="159"/>
        <end position="171"/>
    </location>
</feature>
<feature type="compositionally biased region" description="Polar residues" evidence="1">
    <location>
        <begin position="900"/>
        <end position="930"/>
    </location>
</feature>
<dbReference type="OrthoDB" id="3063627at2759"/>
<comment type="caution">
    <text evidence="2">The sequence shown here is derived from an EMBL/GenBank/DDBJ whole genome shotgun (WGS) entry which is preliminary data.</text>
</comment>
<accession>A0A9P5XLU8</accession>
<feature type="compositionally biased region" description="Polar residues" evidence="1">
    <location>
        <begin position="657"/>
        <end position="676"/>
    </location>
</feature>
<feature type="compositionally biased region" description="Polar residues" evidence="1">
    <location>
        <begin position="1850"/>
        <end position="1881"/>
    </location>
</feature>
<name>A0A9P5XLU8_9AGAR</name>
<feature type="compositionally biased region" description="Low complexity" evidence="1">
    <location>
        <begin position="1756"/>
        <end position="1769"/>
    </location>
</feature>
<feature type="compositionally biased region" description="Polar residues" evidence="1">
    <location>
        <begin position="40"/>
        <end position="52"/>
    </location>
</feature>
<evidence type="ECO:0000256" key="1">
    <source>
        <dbReference type="SAM" id="MobiDB-lite"/>
    </source>
</evidence>
<organism evidence="2 3">
    <name type="scientific">Macrolepiota fuliginosa MF-IS2</name>
    <dbReference type="NCBI Taxonomy" id="1400762"/>
    <lineage>
        <taxon>Eukaryota</taxon>
        <taxon>Fungi</taxon>
        <taxon>Dikarya</taxon>
        <taxon>Basidiomycota</taxon>
        <taxon>Agaricomycotina</taxon>
        <taxon>Agaricomycetes</taxon>
        <taxon>Agaricomycetidae</taxon>
        <taxon>Agaricales</taxon>
        <taxon>Agaricineae</taxon>
        <taxon>Agaricaceae</taxon>
        <taxon>Macrolepiota</taxon>
    </lineage>
</organism>
<evidence type="ECO:0000313" key="3">
    <source>
        <dbReference type="Proteomes" id="UP000807342"/>
    </source>
</evidence>
<dbReference type="Proteomes" id="UP000807342">
    <property type="component" value="Unassembled WGS sequence"/>
</dbReference>
<feature type="compositionally biased region" description="Basic and acidic residues" evidence="1">
    <location>
        <begin position="582"/>
        <end position="594"/>
    </location>
</feature>
<feature type="compositionally biased region" description="Basic and acidic residues" evidence="1">
    <location>
        <begin position="1111"/>
        <end position="1122"/>
    </location>
</feature>
<reference evidence="2" key="1">
    <citation type="submission" date="2020-11" db="EMBL/GenBank/DDBJ databases">
        <authorList>
            <consortium name="DOE Joint Genome Institute"/>
            <person name="Ahrendt S."/>
            <person name="Riley R."/>
            <person name="Andreopoulos W."/>
            <person name="Labutti K."/>
            <person name="Pangilinan J."/>
            <person name="Ruiz-Duenas F.J."/>
            <person name="Barrasa J.M."/>
            <person name="Sanchez-Garcia M."/>
            <person name="Camarero S."/>
            <person name="Miyauchi S."/>
            <person name="Serrano A."/>
            <person name="Linde D."/>
            <person name="Babiker R."/>
            <person name="Drula E."/>
            <person name="Ayuso-Fernandez I."/>
            <person name="Pacheco R."/>
            <person name="Padilla G."/>
            <person name="Ferreira P."/>
            <person name="Barriuso J."/>
            <person name="Kellner H."/>
            <person name="Castanera R."/>
            <person name="Alfaro M."/>
            <person name="Ramirez L."/>
            <person name="Pisabarro A.G."/>
            <person name="Kuo A."/>
            <person name="Tritt A."/>
            <person name="Lipzen A."/>
            <person name="He G."/>
            <person name="Yan M."/>
            <person name="Ng V."/>
            <person name="Cullen D."/>
            <person name="Martin F."/>
            <person name="Rosso M.-N."/>
            <person name="Henrissat B."/>
            <person name="Hibbett D."/>
            <person name="Martinez A.T."/>
            <person name="Grigoriev I.V."/>
        </authorList>
    </citation>
    <scope>NUCLEOTIDE SEQUENCE</scope>
    <source>
        <strain evidence="2">MF-IS2</strain>
    </source>
</reference>
<feature type="compositionally biased region" description="Basic and acidic residues" evidence="1">
    <location>
        <begin position="1052"/>
        <end position="1066"/>
    </location>
</feature>
<feature type="region of interest" description="Disordered" evidence="1">
    <location>
        <begin position="2183"/>
        <end position="2232"/>
    </location>
</feature>
<feature type="compositionally biased region" description="Basic and acidic residues" evidence="1">
    <location>
        <begin position="378"/>
        <end position="515"/>
    </location>
</feature>
<feature type="compositionally biased region" description="Basic and acidic residues" evidence="1">
    <location>
        <begin position="1743"/>
        <end position="1753"/>
    </location>
</feature>
<feature type="compositionally biased region" description="Polar residues" evidence="1">
    <location>
        <begin position="572"/>
        <end position="581"/>
    </location>
</feature>
<feature type="region of interest" description="Disordered" evidence="1">
    <location>
        <begin position="378"/>
        <end position="947"/>
    </location>
</feature>
<feature type="compositionally biased region" description="Polar residues" evidence="1">
    <location>
        <begin position="83"/>
        <end position="95"/>
    </location>
</feature>
<feature type="compositionally biased region" description="Basic and acidic residues" evidence="1">
    <location>
        <begin position="1659"/>
        <end position="1670"/>
    </location>
</feature>
<dbReference type="EMBL" id="MU151063">
    <property type="protein sequence ID" value="KAF9453208.1"/>
    <property type="molecule type" value="Genomic_DNA"/>
</dbReference>
<feature type="compositionally biased region" description="Polar residues" evidence="1">
    <location>
        <begin position="1446"/>
        <end position="1456"/>
    </location>
</feature>
<protein>
    <submittedName>
        <fullName evidence="2">Uncharacterized protein</fullName>
    </submittedName>
</protein>
<feature type="compositionally biased region" description="Pro residues" evidence="1">
    <location>
        <begin position="99"/>
        <end position="111"/>
    </location>
</feature>
<feature type="compositionally biased region" description="Basic and acidic residues" evidence="1">
    <location>
        <begin position="549"/>
        <end position="570"/>
    </location>
</feature>
<evidence type="ECO:0000313" key="2">
    <source>
        <dbReference type="EMBL" id="KAF9453208.1"/>
    </source>
</evidence>
<feature type="compositionally biased region" description="Basic and acidic residues" evidence="1">
    <location>
        <begin position="1525"/>
        <end position="1539"/>
    </location>
</feature>
<feature type="compositionally biased region" description="Basic and acidic residues" evidence="1">
    <location>
        <begin position="186"/>
        <end position="366"/>
    </location>
</feature>
<feature type="compositionally biased region" description="Polar residues" evidence="1">
    <location>
        <begin position="805"/>
        <end position="815"/>
    </location>
</feature>
<sequence>MKSFFQRFHDSQPGTSKSRTKDGAYKQWTPSSKLDKDRAQPSNGIDPSTNPASKRLSTKNAGLLSLDTPDVDGPGRARVDYSTRFSTVPGASTTRHFPPNIPLSKPHPPDASVPKAPHLKPPDDVKEKSKLSPKRNEAVELSGNEKDVMARAKSERPSRSGQTSVPSTSQPHRVWLPPEVQIGSTEKGKKIERRKLGDDSDGAEYRSPRGHEHPDRKDDMRRDNGADREVERNSRQRVETKEKERRTRDRHREQVTGGKVKEIQQWEQQERDMYQLREREVREKERLRERKNTDREKAKDETKGRERNKGREKERDRGGEKEKEKEKEGGRNRETRGKEIDKERDRDRNREQVEKEQRQKLQKEKEWQLQWERQQKEAKERQEKERQAKEQRERERKERKTKERQQREREGRERLERERREKEWQEKEQTERERRQQERWEYEQDERERKAIERLEKERQREERDIRHKEQEPRQREPDPRELDLLRVERERQEQRKREREIWEQQREREREERERRRRGDRFRENPEHAPADARTDDKSSLRSKKRDRREGVSDSEREQGRAQELDRKQISRTPAQSSTPPEDRRIQDSEVSRPSEYPAKIRNPKQYVPSGGADILNPPRQYSKSTVRDGGYTSEHNQPAYIFRDPSGRNVPPSDPSRNLTAPPTQELRSPTLTTKVLHPMNPPGSFILPGHGTSTERRSPNAPTGYAPHPMYGTGRPDASNEVNRLVEGSMSNNSVPQIQPPQQSRSIAAPGQTQVLDLGHTLPPSVAVPAETNAREPRPSAVTSSTRANEHSSQDRLFSAPVITQVSHSNGPPASRIPPDHSAQEIASFKQTNLRDTLTGPAPEGHPVPTGLMRPNAPTSIEPVAPESRSFPSSHHPDRNVYNGRSTEDNRSVPPQLIQSTVPLTSNVSLPPPSHQGQQIVTTQNYSPRDKPLYPTENSDLPPKEHIVVLGYNTKGGLEPESVENIQKKGLTSSVQPILSGATTYRATAINKRPNTAPSQPEPRQDLTLPSATPKSAHTPRVSPSYPPVKILDTTIANSDTTMLQPNKSEPRPRISPHTDKLTLQESTPPESRQYLSDKSNNQDHRSQQAIHLAMPPPMIVESNSVKPEQKQRDHDDGHSLFPPIVENTTHSRHQRNYREGDIHRNGRPPPRSQPREDVHALDQQQTPSAEPKSETPPLFTASAEAKSDPKPPSVLFRMPGTDNAVAIDKKHHRPEPHSKAPVTHQVSVPQSQQSSRRPDDSGIGAPVSHHERMEEAARTGGAIVRPGTAVPRMDAGRPTIHEPPPQFTPPISHSQSMSVPQVHRPSTAIGIRPSVSSAPQSHTQILQSISSKVDRASNADTPFFPGKNPQPPVVLSTTGVEARYDHIPQSTTSGRHSVTKSSHPTPEAQIAPAPTTADGQHGMGGARSNVPPPSHKVSYSEGAITNGMPFRMTGRTVMEPSAGSSRPPTSIEASRDMTHQQSALPTREDRDEVRQHTGNKGESVGTQYQSAQINHPVARRDDIGNSTRGPPVAQPSMQPRQRKENSPPIHPEDVSPKALNSKEPPDTDPRSAQARSMPAYGDPRPPAPGIDSHYSSHRTETTRVVTGHLAPPAIQRHTAEANTPTSQYFTPSQQPSVDERSRHKHMQGNHSPNAPQRSPSMPINPASVSPQRTGDSNHSRLEEEGNLRSQRNPNQIKDARLAELLSPSAANDVPHQSYLQGARRTLASKLEQQPGGSPHSTPGNSGSQSEPAPRLRTSSRGEHSPRHAGGESSPSGPANPSPSYSHNPDLSPKDHPHVRTSPNDSQQTPSPRSRNIATEGVTGSQSGTHQRDEGPQHGPGVPMSRQPLARERRQDYAQDMEDVNLRKQQQTAPSMTYDANTRTSDTNRTSHIPSNSIPYPIWDQQAGKMTSQKNGQRRDVYDAPQSITIAHSRTRSESQTAYEPSASHSRHQHTTSRETYNAASSQTQTLPHVPPSNHVPPSSTTFGPLPDQIRQPRTHPSNQQVPISREDIPVPPQHSQAPPMKSTPSKRNYITPLPPETHNPNSSSATQPPTPKTYEIWLPPSSSHNDQPPTRSAAAPSFHGESKRDRDRDHARRVSTMPQGRPPARDSRTLPLQPSAPDPRSMNPYHYLKTRKVRTMSLASVEAQDGAASTVIGSPTTSFLSQAPIFIPPVQDPVIAAFEWTQASGALQPGRIRRPGLVWEDPEDGPLIFQQEQRRPEPRSSRMKRPRSSGSRSREASDTDQPSS</sequence>
<feature type="compositionally biased region" description="Polar residues" evidence="1">
    <location>
        <begin position="1632"/>
        <end position="1658"/>
    </location>
</feature>
<feature type="compositionally biased region" description="Basic and acidic residues" evidence="1">
    <location>
        <begin position="2068"/>
        <end position="2080"/>
    </location>
</feature>
<feature type="compositionally biased region" description="Polar residues" evidence="1">
    <location>
        <begin position="1909"/>
        <end position="1926"/>
    </location>
</feature>
<feature type="compositionally biased region" description="Basic and acidic residues" evidence="1">
    <location>
        <begin position="120"/>
        <end position="158"/>
    </location>
</feature>
<proteinExistence type="predicted"/>
<feature type="compositionally biased region" description="Polar residues" evidence="1">
    <location>
        <begin position="2048"/>
        <end position="2058"/>
    </location>
</feature>
<feature type="compositionally biased region" description="Polar residues" evidence="1">
    <location>
        <begin position="1604"/>
        <end position="1620"/>
    </location>
</feature>
<feature type="compositionally biased region" description="Polar residues" evidence="1">
    <location>
        <begin position="1480"/>
        <end position="1497"/>
    </location>
</feature>